<evidence type="ECO:0000256" key="3">
    <source>
        <dbReference type="SAM" id="MobiDB-lite"/>
    </source>
</evidence>
<reference evidence="6" key="1">
    <citation type="submission" date="2023-03" db="EMBL/GenBank/DDBJ databases">
        <title>Massive genome expansion in bonnet fungi (Mycena s.s.) driven by repeated elements and novel gene families across ecological guilds.</title>
        <authorList>
            <consortium name="Lawrence Berkeley National Laboratory"/>
            <person name="Harder C.B."/>
            <person name="Miyauchi S."/>
            <person name="Viragh M."/>
            <person name="Kuo A."/>
            <person name="Thoen E."/>
            <person name="Andreopoulos B."/>
            <person name="Lu D."/>
            <person name="Skrede I."/>
            <person name="Drula E."/>
            <person name="Henrissat B."/>
            <person name="Morin E."/>
            <person name="Kohler A."/>
            <person name="Barry K."/>
            <person name="LaButti K."/>
            <person name="Morin E."/>
            <person name="Salamov A."/>
            <person name="Lipzen A."/>
            <person name="Mereny Z."/>
            <person name="Hegedus B."/>
            <person name="Baldrian P."/>
            <person name="Stursova M."/>
            <person name="Weitz H."/>
            <person name="Taylor A."/>
            <person name="Grigoriev I.V."/>
            <person name="Nagy L.G."/>
            <person name="Martin F."/>
            <person name="Kauserud H."/>
        </authorList>
    </citation>
    <scope>NUCLEOTIDE SEQUENCE</scope>
    <source>
        <strain evidence="6">CBHHK002</strain>
    </source>
</reference>
<accession>A0AAD7F083</accession>
<evidence type="ECO:0000256" key="5">
    <source>
        <dbReference type="SAM" id="SignalP"/>
    </source>
</evidence>
<evidence type="ECO:0000313" key="6">
    <source>
        <dbReference type="EMBL" id="KAJ7357363.1"/>
    </source>
</evidence>
<feature type="signal peptide" evidence="5">
    <location>
        <begin position="1"/>
        <end position="22"/>
    </location>
</feature>
<organism evidence="6 7">
    <name type="scientific">Mycena albidolilacea</name>
    <dbReference type="NCBI Taxonomy" id="1033008"/>
    <lineage>
        <taxon>Eukaryota</taxon>
        <taxon>Fungi</taxon>
        <taxon>Dikarya</taxon>
        <taxon>Basidiomycota</taxon>
        <taxon>Agaricomycotina</taxon>
        <taxon>Agaricomycetes</taxon>
        <taxon>Agaricomycetidae</taxon>
        <taxon>Agaricales</taxon>
        <taxon>Marasmiineae</taxon>
        <taxon>Mycenaceae</taxon>
        <taxon>Mycena</taxon>
    </lineage>
</organism>
<proteinExistence type="predicted"/>
<evidence type="ECO:0000313" key="7">
    <source>
        <dbReference type="Proteomes" id="UP001218218"/>
    </source>
</evidence>
<evidence type="ECO:0008006" key="8">
    <source>
        <dbReference type="Google" id="ProtNLM"/>
    </source>
</evidence>
<dbReference type="PANTHER" id="PTHR36575:SF2">
    <property type="entry name" value="CHITIN-BINDING TYPE-4 DOMAIN-CONTAINING PROTEIN-RELATED"/>
    <property type="match status" value="1"/>
</dbReference>
<feature type="transmembrane region" description="Helical" evidence="4">
    <location>
        <begin position="286"/>
        <end position="304"/>
    </location>
</feature>
<keyword evidence="4" id="KW-1133">Transmembrane helix</keyword>
<feature type="compositionally biased region" description="Pro residues" evidence="3">
    <location>
        <begin position="199"/>
        <end position="229"/>
    </location>
</feature>
<evidence type="ECO:0000256" key="4">
    <source>
        <dbReference type="SAM" id="Phobius"/>
    </source>
</evidence>
<keyword evidence="2" id="KW-0186">Copper</keyword>
<comment type="caution">
    <text evidence="6">The sequence shown here is derived from an EMBL/GenBank/DDBJ whole genome shotgun (WGS) entry which is preliminary data.</text>
</comment>
<gene>
    <name evidence="6" type="ORF">DFH08DRAFT_482407</name>
</gene>
<evidence type="ECO:0000256" key="1">
    <source>
        <dbReference type="ARBA" id="ARBA00001973"/>
    </source>
</evidence>
<dbReference type="PANTHER" id="PTHR36575">
    <property type="entry name" value="BINDING PROTEIN, PUTATIVE (AFU_ORTHOLOGUE AFUA_1G14430)-RELATED"/>
    <property type="match status" value="1"/>
</dbReference>
<keyword evidence="5" id="KW-0732">Signal</keyword>
<keyword evidence="7" id="KW-1185">Reference proteome</keyword>
<dbReference type="AlphaFoldDB" id="A0AAD7F083"/>
<sequence length="305" mass="30616">MVYVVAATWALLCLARVPSVLGHARVTGLPIRSPGNAFLAKCGQPSFASVQSDPTGHIEEQEPVNAGCDLTLCRGMLLEDQPSSNILTVKPLQNMQMGIDCTVPHGGPANVSLVDTTTGGSGTIIGGFLKTFDDFCPTSGQTPADQTNLQYTLPSAAAIGNKCQAPGDCVIQLFWATPDFSQNYYYCHDVVMPAVAPPASTPAAAPPASTPAAAPPASTPVAAPAPPPATTAAPASVVNGAAPAAPSKFVTSVAAANNAAASGVSGNSTAPTNKTNASAGRRTVRVLGSVNAVALLLIAGAAALF</sequence>
<keyword evidence="4" id="KW-0812">Transmembrane</keyword>
<dbReference type="EMBL" id="JARIHO010000008">
    <property type="protein sequence ID" value="KAJ7357363.1"/>
    <property type="molecule type" value="Genomic_DNA"/>
</dbReference>
<name>A0AAD7F083_9AGAR</name>
<evidence type="ECO:0000256" key="2">
    <source>
        <dbReference type="ARBA" id="ARBA00023008"/>
    </source>
</evidence>
<protein>
    <recommendedName>
        <fullName evidence="8">Chitin-binding type-4 domain-containing protein</fullName>
    </recommendedName>
</protein>
<feature type="region of interest" description="Disordered" evidence="3">
    <location>
        <begin position="199"/>
        <end position="234"/>
    </location>
</feature>
<feature type="chain" id="PRO_5042116811" description="Chitin-binding type-4 domain-containing protein" evidence="5">
    <location>
        <begin position="23"/>
        <end position="305"/>
    </location>
</feature>
<dbReference type="Proteomes" id="UP001218218">
    <property type="component" value="Unassembled WGS sequence"/>
</dbReference>
<dbReference type="InterPro" id="IPR052282">
    <property type="entry name" value="Starch-active_LPMO"/>
</dbReference>
<comment type="cofactor">
    <cofactor evidence="1">
        <name>Cu(2+)</name>
        <dbReference type="ChEBI" id="CHEBI:29036"/>
    </cofactor>
</comment>
<keyword evidence="4" id="KW-0472">Membrane</keyword>